<dbReference type="GO" id="GO:0000155">
    <property type="term" value="F:phosphorelay sensor kinase activity"/>
    <property type="evidence" value="ECO:0007669"/>
    <property type="project" value="InterPro"/>
</dbReference>
<dbReference type="InterPro" id="IPR003594">
    <property type="entry name" value="HATPase_dom"/>
</dbReference>
<dbReference type="InterPro" id="IPR000700">
    <property type="entry name" value="PAS-assoc_C"/>
</dbReference>
<feature type="domain" description="PAC" evidence="11">
    <location>
        <begin position="221"/>
        <end position="275"/>
    </location>
</feature>
<dbReference type="InterPro" id="IPR000014">
    <property type="entry name" value="PAS"/>
</dbReference>
<dbReference type="PROSITE" id="PS50109">
    <property type="entry name" value="HIS_KIN"/>
    <property type="match status" value="1"/>
</dbReference>
<dbReference type="PANTHER" id="PTHR43065:SF10">
    <property type="entry name" value="PEROXIDE STRESS-ACTIVATED HISTIDINE KINASE MAK3"/>
    <property type="match status" value="1"/>
</dbReference>
<evidence type="ECO:0000256" key="1">
    <source>
        <dbReference type="ARBA" id="ARBA00000085"/>
    </source>
</evidence>
<dbReference type="SUPFAM" id="SSF55874">
    <property type="entry name" value="ATPase domain of HSP90 chaperone/DNA topoisomerase II/histidine kinase"/>
    <property type="match status" value="1"/>
</dbReference>
<dbReference type="NCBIfam" id="TIGR00229">
    <property type="entry name" value="sensory_box"/>
    <property type="match status" value="1"/>
</dbReference>
<dbReference type="CDD" id="cd00082">
    <property type="entry name" value="HisKA"/>
    <property type="match status" value="1"/>
</dbReference>
<evidence type="ECO:0000256" key="8">
    <source>
        <dbReference type="ARBA" id="ARBA00023012"/>
    </source>
</evidence>
<dbReference type="EMBL" id="CP046400">
    <property type="protein sequence ID" value="QGY40299.1"/>
    <property type="molecule type" value="Genomic_DNA"/>
</dbReference>
<accession>A0A6I6JGL3</accession>
<dbReference type="PROSITE" id="PS50113">
    <property type="entry name" value="PAC"/>
    <property type="match status" value="1"/>
</dbReference>
<keyword evidence="8" id="KW-0902">Two-component regulatory system</keyword>
<evidence type="ECO:0000256" key="5">
    <source>
        <dbReference type="ARBA" id="ARBA00022741"/>
    </source>
</evidence>
<proteinExistence type="predicted"/>
<dbReference type="SMART" id="SM00388">
    <property type="entry name" value="HisKA"/>
    <property type="match status" value="1"/>
</dbReference>
<comment type="catalytic activity">
    <reaction evidence="1">
        <text>ATP + protein L-histidine = ADP + protein N-phospho-L-histidine.</text>
        <dbReference type="EC" id="2.7.13.3"/>
    </reaction>
</comment>
<feature type="domain" description="Histidine kinase" evidence="9">
    <location>
        <begin position="288"/>
        <end position="495"/>
    </location>
</feature>
<reference evidence="12 13" key="1">
    <citation type="submission" date="2019-11" db="EMBL/GenBank/DDBJ databases">
        <authorList>
            <person name="Zheng R.K."/>
            <person name="Sun C.M."/>
        </authorList>
    </citation>
    <scope>NUCLEOTIDE SEQUENCE [LARGE SCALE GENOMIC DNA]</scope>
    <source>
        <strain evidence="12 13">SRB007</strain>
    </source>
</reference>
<evidence type="ECO:0000313" key="13">
    <source>
        <dbReference type="Proteomes" id="UP000428328"/>
    </source>
</evidence>
<dbReference type="Gene3D" id="1.10.287.130">
    <property type="match status" value="1"/>
</dbReference>
<dbReference type="GO" id="GO:0005524">
    <property type="term" value="F:ATP binding"/>
    <property type="evidence" value="ECO:0007669"/>
    <property type="project" value="UniProtKB-KW"/>
</dbReference>
<dbReference type="KEGG" id="psel:GM415_09235"/>
<sequence>MTDFSHDTLGICYWNGTLGPFDIGIVGSGSALKVLVDMIYNEAFREFLPDMRLVAFSNAGRRSDIKAYCETCSPVYETHEEMLANHPEINLIIEITGDNAVSSRIRRSLPPHVSLLDHREVVFLCGLHDMALVKGNYMNNLDHQRTLLQSIIDEIREDILLLDKSGNIVDLNRIVWQRAGSTRKELLGKPCWQALRLRDGADFCNRLDPACPYHKTLQSERKEEALVTRINEDGLLQYYRLYAYPIFDIRGNMSHVMVMHRDITERTHREKYQQQRDKFAIIGEMSTYLAHEIRNPLFAVGGFANALLKSPGLGEKEREKVRIIVDETMRLDKMLANMMRFARPSQTAHGPADALAICRDTAELMSVGYGKRGYRFEVTDEGSLPPVHGDPDAIKQCVVNLIKNSIEAMPAGGAVSLDLRLEGGEVALRVGDEGVGMNEQEQDKVFSPFYSTKENGIGLGLAMIKKIIEEYGGSVSLTSKPGKGTTVTLFLQPVLDVPDSIETEGEHS</sequence>
<dbReference type="Pfam" id="PF13426">
    <property type="entry name" value="PAS_9"/>
    <property type="match status" value="1"/>
</dbReference>
<dbReference type="Proteomes" id="UP000428328">
    <property type="component" value="Chromosome"/>
</dbReference>
<dbReference type="InterPro" id="IPR035965">
    <property type="entry name" value="PAS-like_dom_sf"/>
</dbReference>
<dbReference type="AlphaFoldDB" id="A0A6I6JGL3"/>
<dbReference type="SUPFAM" id="SSF55785">
    <property type="entry name" value="PYP-like sensor domain (PAS domain)"/>
    <property type="match status" value="1"/>
</dbReference>
<dbReference type="Pfam" id="PF00512">
    <property type="entry name" value="HisKA"/>
    <property type="match status" value="1"/>
</dbReference>
<dbReference type="InterPro" id="IPR004358">
    <property type="entry name" value="Sig_transdc_His_kin-like_C"/>
</dbReference>
<dbReference type="PROSITE" id="PS50112">
    <property type="entry name" value="PAS"/>
    <property type="match status" value="1"/>
</dbReference>
<protein>
    <recommendedName>
        <fullName evidence="2">histidine kinase</fullName>
        <ecNumber evidence="2">2.7.13.3</ecNumber>
    </recommendedName>
</protein>
<evidence type="ECO:0000256" key="2">
    <source>
        <dbReference type="ARBA" id="ARBA00012438"/>
    </source>
</evidence>
<dbReference type="CDD" id="cd00130">
    <property type="entry name" value="PAS"/>
    <property type="match status" value="1"/>
</dbReference>
<feature type="domain" description="PAS" evidence="10">
    <location>
        <begin position="144"/>
        <end position="189"/>
    </location>
</feature>
<dbReference type="PRINTS" id="PR00344">
    <property type="entry name" value="BCTRLSENSOR"/>
</dbReference>
<dbReference type="EC" id="2.7.13.3" evidence="2"/>
<dbReference type="SUPFAM" id="SSF47384">
    <property type="entry name" value="Homodimeric domain of signal transducing histidine kinase"/>
    <property type="match status" value="1"/>
</dbReference>
<evidence type="ECO:0000256" key="3">
    <source>
        <dbReference type="ARBA" id="ARBA00022553"/>
    </source>
</evidence>
<keyword evidence="5" id="KW-0547">Nucleotide-binding</keyword>
<evidence type="ECO:0000256" key="4">
    <source>
        <dbReference type="ARBA" id="ARBA00022679"/>
    </source>
</evidence>
<evidence type="ECO:0000259" key="10">
    <source>
        <dbReference type="PROSITE" id="PS50112"/>
    </source>
</evidence>
<dbReference type="InterPro" id="IPR005467">
    <property type="entry name" value="His_kinase_dom"/>
</dbReference>
<dbReference type="SMART" id="SM00387">
    <property type="entry name" value="HATPase_c"/>
    <property type="match status" value="1"/>
</dbReference>
<dbReference type="Gene3D" id="3.30.565.10">
    <property type="entry name" value="Histidine kinase-like ATPase, C-terminal domain"/>
    <property type="match status" value="1"/>
</dbReference>
<keyword evidence="4" id="KW-0808">Transferase</keyword>
<dbReference type="PANTHER" id="PTHR43065">
    <property type="entry name" value="SENSOR HISTIDINE KINASE"/>
    <property type="match status" value="1"/>
</dbReference>
<evidence type="ECO:0000259" key="9">
    <source>
        <dbReference type="PROSITE" id="PS50109"/>
    </source>
</evidence>
<evidence type="ECO:0000313" key="12">
    <source>
        <dbReference type="EMBL" id="QGY40299.1"/>
    </source>
</evidence>
<dbReference type="RefSeq" id="WP_158947520.1">
    <property type="nucleotide sequence ID" value="NZ_CP046400.1"/>
</dbReference>
<evidence type="ECO:0000256" key="6">
    <source>
        <dbReference type="ARBA" id="ARBA00022777"/>
    </source>
</evidence>
<dbReference type="Gene3D" id="3.30.450.20">
    <property type="entry name" value="PAS domain"/>
    <property type="match status" value="1"/>
</dbReference>
<dbReference type="InterPro" id="IPR036890">
    <property type="entry name" value="HATPase_C_sf"/>
</dbReference>
<keyword evidence="3" id="KW-0597">Phosphoprotein</keyword>
<keyword evidence="6" id="KW-0418">Kinase</keyword>
<keyword evidence="13" id="KW-1185">Reference proteome</keyword>
<evidence type="ECO:0000259" key="11">
    <source>
        <dbReference type="PROSITE" id="PS50113"/>
    </source>
</evidence>
<evidence type="ECO:0000256" key="7">
    <source>
        <dbReference type="ARBA" id="ARBA00022840"/>
    </source>
</evidence>
<dbReference type="InterPro" id="IPR003661">
    <property type="entry name" value="HisK_dim/P_dom"/>
</dbReference>
<dbReference type="InterPro" id="IPR036097">
    <property type="entry name" value="HisK_dim/P_sf"/>
</dbReference>
<organism evidence="12 13">
    <name type="scientific">Pseudodesulfovibrio cashew</name>
    <dbReference type="NCBI Taxonomy" id="2678688"/>
    <lineage>
        <taxon>Bacteria</taxon>
        <taxon>Pseudomonadati</taxon>
        <taxon>Thermodesulfobacteriota</taxon>
        <taxon>Desulfovibrionia</taxon>
        <taxon>Desulfovibrionales</taxon>
        <taxon>Desulfovibrionaceae</taxon>
    </lineage>
</organism>
<dbReference type="Pfam" id="PF02518">
    <property type="entry name" value="HATPase_c"/>
    <property type="match status" value="1"/>
</dbReference>
<gene>
    <name evidence="12" type="ORF">GM415_09235</name>
</gene>
<name>A0A6I6JGL3_9BACT</name>
<keyword evidence="7" id="KW-0067">ATP-binding</keyword>